<sequence length="291" mass="29006">MQERPDNERRRIELSGVQVVASALAAVSSAFLLSKLGAAGTVIGAAIASVVATVGSAVYVHVFRRTGDQLRDVRAQIGPDGASGAAAPGAAPAAAPVPGADDATRVLPVFDPAHPEFADPAPGPTVPVPQPSRTRPWLVRSIVGAVAVFALTMGTITALELGMGRSFASLFGSGGDRPSVTDVFRHDGGGGDPTPKEKEQKEKQDEGTPTPGTQSPAPDAGKPSQEPTGKPDPTDTPQPPTGTPTPTPTPSTQPPSSTPPPTQGGTPTGQSGSGGTAGAEGQQGSAEGAAT</sequence>
<keyword evidence="2" id="KW-1133">Transmembrane helix</keyword>
<feature type="transmembrane region" description="Helical" evidence="2">
    <location>
        <begin position="39"/>
        <end position="62"/>
    </location>
</feature>
<feature type="transmembrane region" description="Helical" evidence="2">
    <location>
        <begin position="137"/>
        <end position="159"/>
    </location>
</feature>
<evidence type="ECO:0000313" key="3">
    <source>
        <dbReference type="EMBL" id="MCF2526383.1"/>
    </source>
</evidence>
<evidence type="ECO:0000256" key="2">
    <source>
        <dbReference type="SAM" id="Phobius"/>
    </source>
</evidence>
<accession>A0AA41PV83</accession>
<comment type="caution">
    <text evidence="3">The sequence shown here is derived from an EMBL/GenBank/DDBJ whole genome shotgun (WGS) entry which is preliminary data.</text>
</comment>
<name>A0AA41PV83_9ACTN</name>
<feature type="compositionally biased region" description="Pro residues" evidence="1">
    <location>
        <begin position="234"/>
        <end position="262"/>
    </location>
</feature>
<evidence type="ECO:0000256" key="1">
    <source>
        <dbReference type="SAM" id="MobiDB-lite"/>
    </source>
</evidence>
<feature type="region of interest" description="Disordered" evidence="1">
    <location>
        <begin position="175"/>
        <end position="291"/>
    </location>
</feature>
<dbReference type="Proteomes" id="UP001165378">
    <property type="component" value="Unassembled WGS sequence"/>
</dbReference>
<reference evidence="3" key="1">
    <citation type="submission" date="2022-01" db="EMBL/GenBank/DDBJ databases">
        <title>Genome-Based Taxonomic Classification of the Phylum Actinobacteria.</title>
        <authorList>
            <person name="Gao Y."/>
        </authorList>
    </citation>
    <scope>NUCLEOTIDE SEQUENCE</scope>
    <source>
        <strain evidence="3">KLBMP 8922</strain>
    </source>
</reference>
<keyword evidence="2" id="KW-0472">Membrane</keyword>
<feature type="compositionally biased region" description="Basic and acidic residues" evidence="1">
    <location>
        <begin position="183"/>
        <end position="206"/>
    </location>
</feature>
<keyword evidence="4" id="KW-1185">Reference proteome</keyword>
<dbReference type="EMBL" id="JAKFHA010000001">
    <property type="protein sequence ID" value="MCF2526383.1"/>
    <property type="molecule type" value="Genomic_DNA"/>
</dbReference>
<dbReference type="AlphaFoldDB" id="A0AA41PV83"/>
<gene>
    <name evidence="3" type="ORF">LZ495_03985</name>
</gene>
<protein>
    <submittedName>
        <fullName evidence="3">Uncharacterized protein</fullName>
    </submittedName>
</protein>
<proteinExistence type="predicted"/>
<evidence type="ECO:0000313" key="4">
    <source>
        <dbReference type="Proteomes" id="UP001165378"/>
    </source>
</evidence>
<dbReference type="RefSeq" id="WP_235050419.1">
    <property type="nucleotide sequence ID" value="NZ_JAKFHA010000001.1"/>
</dbReference>
<feature type="transmembrane region" description="Helical" evidence="2">
    <location>
        <begin position="12"/>
        <end position="33"/>
    </location>
</feature>
<keyword evidence="2" id="KW-0812">Transmembrane</keyword>
<dbReference type="PRINTS" id="PR01217">
    <property type="entry name" value="PRICHEXTENSN"/>
</dbReference>
<organism evidence="3 4">
    <name type="scientific">Yinghuangia soli</name>
    <dbReference type="NCBI Taxonomy" id="2908204"/>
    <lineage>
        <taxon>Bacteria</taxon>
        <taxon>Bacillati</taxon>
        <taxon>Actinomycetota</taxon>
        <taxon>Actinomycetes</taxon>
        <taxon>Kitasatosporales</taxon>
        <taxon>Streptomycetaceae</taxon>
        <taxon>Yinghuangia</taxon>
    </lineage>
</organism>
<feature type="compositionally biased region" description="Low complexity" evidence="1">
    <location>
        <begin position="279"/>
        <end position="291"/>
    </location>
</feature>